<dbReference type="Proteomes" id="UP000677244">
    <property type="component" value="Unassembled WGS sequence"/>
</dbReference>
<dbReference type="RefSeq" id="WP_209137602.1">
    <property type="nucleotide sequence ID" value="NZ_JAGHKO010000001.1"/>
</dbReference>
<accession>A0ABS3YPL7</accession>
<reference evidence="1 2" key="1">
    <citation type="submission" date="2021-03" db="EMBL/GenBank/DDBJ databases">
        <title>Assistant Professor.</title>
        <authorList>
            <person name="Huq M.A."/>
        </authorList>
    </citation>
    <scope>NUCLEOTIDE SEQUENCE [LARGE SCALE GENOMIC DNA]</scope>
    <source>
        <strain evidence="1 2">MAH-29</strain>
    </source>
</reference>
<proteinExistence type="predicted"/>
<dbReference type="InterPro" id="IPR009000">
    <property type="entry name" value="Transl_B-barrel_sf"/>
</dbReference>
<dbReference type="EMBL" id="JAGHKO010000001">
    <property type="protein sequence ID" value="MBO9199542.1"/>
    <property type="molecule type" value="Genomic_DNA"/>
</dbReference>
<name>A0ABS3YPL7_9BACT</name>
<evidence type="ECO:0000313" key="2">
    <source>
        <dbReference type="Proteomes" id="UP000677244"/>
    </source>
</evidence>
<evidence type="ECO:0008006" key="3">
    <source>
        <dbReference type="Google" id="ProtNLM"/>
    </source>
</evidence>
<protein>
    <recommendedName>
        <fullName evidence="3">PilZ domain-containing protein</fullName>
    </recommendedName>
</protein>
<sequence length="98" mass="10979">MKVIGKFKINDSFRITGRGLVVIGDLIEGRVKIGSVVTFNTGSENATLKVSGVEMGDNRSTGEYFVGLTFVYNDEIERRKYESLKLKEQIIEVMAEEI</sequence>
<dbReference type="SUPFAM" id="SSF50447">
    <property type="entry name" value="Translation proteins"/>
    <property type="match status" value="1"/>
</dbReference>
<keyword evidence="2" id="KW-1185">Reference proteome</keyword>
<gene>
    <name evidence="1" type="ORF">J7I42_04645</name>
</gene>
<comment type="caution">
    <text evidence="1">The sequence shown here is derived from an EMBL/GenBank/DDBJ whole genome shotgun (WGS) entry which is preliminary data.</text>
</comment>
<organism evidence="1 2">
    <name type="scientific">Niastella soli</name>
    <dbReference type="NCBI Taxonomy" id="2821487"/>
    <lineage>
        <taxon>Bacteria</taxon>
        <taxon>Pseudomonadati</taxon>
        <taxon>Bacteroidota</taxon>
        <taxon>Chitinophagia</taxon>
        <taxon>Chitinophagales</taxon>
        <taxon>Chitinophagaceae</taxon>
        <taxon>Niastella</taxon>
    </lineage>
</organism>
<dbReference type="Gene3D" id="2.40.30.10">
    <property type="entry name" value="Translation factors"/>
    <property type="match status" value="1"/>
</dbReference>
<evidence type="ECO:0000313" key="1">
    <source>
        <dbReference type="EMBL" id="MBO9199542.1"/>
    </source>
</evidence>